<evidence type="ECO:0000313" key="3">
    <source>
        <dbReference type="Proteomes" id="UP000886523"/>
    </source>
</evidence>
<keyword evidence="3" id="KW-1185">Reference proteome</keyword>
<organism evidence="2 3">
    <name type="scientific">Hydnum rufescens UP504</name>
    <dbReference type="NCBI Taxonomy" id="1448309"/>
    <lineage>
        <taxon>Eukaryota</taxon>
        <taxon>Fungi</taxon>
        <taxon>Dikarya</taxon>
        <taxon>Basidiomycota</taxon>
        <taxon>Agaricomycotina</taxon>
        <taxon>Agaricomycetes</taxon>
        <taxon>Cantharellales</taxon>
        <taxon>Hydnaceae</taxon>
        <taxon>Hydnum</taxon>
    </lineage>
</organism>
<accession>A0A9P6AXP1</accession>
<reference evidence="2" key="1">
    <citation type="journal article" date="2020" name="Nat. Commun.">
        <title>Large-scale genome sequencing of mycorrhizal fungi provides insights into the early evolution of symbiotic traits.</title>
        <authorList>
            <person name="Miyauchi S."/>
            <person name="Kiss E."/>
            <person name="Kuo A."/>
            <person name="Drula E."/>
            <person name="Kohler A."/>
            <person name="Sanchez-Garcia M."/>
            <person name="Morin E."/>
            <person name="Andreopoulos B."/>
            <person name="Barry K.W."/>
            <person name="Bonito G."/>
            <person name="Buee M."/>
            <person name="Carver A."/>
            <person name="Chen C."/>
            <person name="Cichocki N."/>
            <person name="Clum A."/>
            <person name="Culley D."/>
            <person name="Crous P.W."/>
            <person name="Fauchery L."/>
            <person name="Girlanda M."/>
            <person name="Hayes R.D."/>
            <person name="Keri Z."/>
            <person name="LaButti K."/>
            <person name="Lipzen A."/>
            <person name="Lombard V."/>
            <person name="Magnuson J."/>
            <person name="Maillard F."/>
            <person name="Murat C."/>
            <person name="Nolan M."/>
            <person name="Ohm R.A."/>
            <person name="Pangilinan J."/>
            <person name="Pereira M.F."/>
            <person name="Perotto S."/>
            <person name="Peter M."/>
            <person name="Pfister S."/>
            <person name="Riley R."/>
            <person name="Sitrit Y."/>
            <person name="Stielow J.B."/>
            <person name="Szollosi G."/>
            <person name="Zifcakova L."/>
            <person name="Stursova M."/>
            <person name="Spatafora J.W."/>
            <person name="Tedersoo L."/>
            <person name="Vaario L.M."/>
            <person name="Yamada A."/>
            <person name="Yan M."/>
            <person name="Wang P."/>
            <person name="Xu J."/>
            <person name="Bruns T."/>
            <person name="Baldrian P."/>
            <person name="Vilgalys R."/>
            <person name="Dunand C."/>
            <person name="Henrissat B."/>
            <person name="Grigoriev I.V."/>
            <person name="Hibbett D."/>
            <person name="Nagy L.G."/>
            <person name="Martin F.M."/>
        </authorList>
    </citation>
    <scope>NUCLEOTIDE SEQUENCE</scope>
    <source>
        <strain evidence="2">UP504</strain>
    </source>
</reference>
<comment type="caution">
    <text evidence="2">The sequence shown here is derived from an EMBL/GenBank/DDBJ whole genome shotgun (WGS) entry which is preliminary data.</text>
</comment>
<protein>
    <submittedName>
        <fullName evidence="2">Uncharacterized protein</fullName>
    </submittedName>
</protein>
<name>A0A9P6AXP1_9AGAM</name>
<gene>
    <name evidence="2" type="ORF">BS47DRAFT_1343740</name>
</gene>
<evidence type="ECO:0000256" key="1">
    <source>
        <dbReference type="SAM" id="MobiDB-lite"/>
    </source>
</evidence>
<dbReference type="EMBL" id="MU128967">
    <property type="protein sequence ID" value="KAF9513919.1"/>
    <property type="molecule type" value="Genomic_DNA"/>
</dbReference>
<sequence>MTAPLEPKANHAREQVLNDQPTAKLGTEPAISTPQPLNLAPFRALCSYSCNVLSHNLASKLHVSTGGPCVGIGERNAQYQLVQYLHNPKTPCRPRSRSTSILCKSTGRNTRYAFRRIRSSSMTTGPGWSFLQIATNSP</sequence>
<dbReference type="AlphaFoldDB" id="A0A9P6AXP1"/>
<dbReference type="Proteomes" id="UP000886523">
    <property type="component" value="Unassembled WGS sequence"/>
</dbReference>
<evidence type="ECO:0000313" key="2">
    <source>
        <dbReference type="EMBL" id="KAF9513919.1"/>
    </source>
</evidence>
<feature type="region of interest" description="Disordered" evidence="1">
    <location>
        <begin position="1"/>
        <end position="30"/>
    </location>
</feature>
<proteinExistence type="predicted"/>